<dbReference type="EMBL" id="JAVYJV010000005">
    <property type="protein sequence ID" value="KAK4370246.1"/>
    <property type="molecule type" value="Genomic_DNA"/>
</dbReference>
<keyword evidence="4" id="KW-1185">Reference proteome</keyword>
<dbReference type="AlphaFoldDB" id="A0AAE1SIC9"/>
<evidence type="ECO:0000256" key="1">
    <source>
        <dbReference type="SAM" id="Coils"/>
    </source>
</evidence>
<keyword evidence="1" id="KW-0175">Coiled coil</keyword>
<name>A0AAE1SIC9_9SOLA</name>
<protein>
    <submittedName>
        <fullName evidence="3">Uncharacterized protein</fullName>
    </submittedName>
</protein>
<dbReference type="Proteomes" id="UP001291623">
    <property type="component" value="Unassembled WGS sequence"/>
</dbReference>
<accession>A0AAE1SIC9</accession>
<gene>
    <name evidence="2" type="ORF">RND71_009720</name>
    <name evidence="3" type="ORF">RND71_009721</name>
</gene>
<feature type="coiled-coil region" evidence="1">
    <location>
        <begin position="2"/>
        <end position="36"/>
    </location>
</feature>
<organism evidence="3 4">
    <name type="scientific">Anisodus tanguticus</name>
    <dbReference type="NCBI Taxonomy" id="243964"/>
    <lineage>
        <taxon>Eukaryota</taxon>
        <taxon>Viridiplantae</taxon>
        <taxon>Streptophyta</taxon>
        <taxon>Embryophyta</taxon>
        <taxon>Tracheophyta</taxon>
        <taxon>Spermatophyta</taxon>
        <taxon>Magnoliopsida</taxon>
        <taxon>eudicotyledons</taxon>
        <taxon>Gunneridae</taxon>
        <taxon>Pentapetalae</taxon>
        <taxon>asterids</taxon>
        <taxon>lamiids</taxon>
        <taxon>Solanales</taxon>
        <taxon>Solanaceae</taxon>
        <taxon>Solanoideae</taxon>
        <taxon>Hyoscyameae</taxon>
        <taxon>Anisodus</taxon>
    </lineage>
</organism>
<evidence type="ECO:0000313" key="3">
    <source>
        <dbReference type="EMBL" id="KAK4370246.1"/>
    </source>
</evidence>
<reference evidence="3" key="1">
    <citation type="submission" date="2023-12" db="EMBL/GenBank/DDBJ databases">
        <title>Genome assembly of Anisodus tanguticus.</title>
        <authorList>
            <person name="Wang Y.-J."/>
        </authorList>
    </citation>
    <scope>NUCLEOTIDE SEQUENCE</scope>
    <source>
        <strain evidence="3">KB-2021</strain>
        <tissue evidence="3">Leaf</tissue>
    </source>
</reference>
<evidence type="ECO:0000313" key="4">
    <source>
        <dbReference type="Proteomes" id="UP001291623"/>
    </source>
</evidence>
<proteinExistence type="predicted"/>
<comment type="caution">
    <text evidence="3">The sequence shown here is derived from an EMBL/GenBank/DDBJ whole genome shotgun (WGS) entry which is preliminary data.</text>
</comment>
<dbReference type="EMBL" id="JAVYJV010000005">
    <property type="protein sequence ID" value="KAK4370245.1"/>
    <property type="molecule type" value="Genomic_DNA"/>
</dbReference>
<sequence>MLSRVLKNQDKSEANIKKLNNLVTSHSTSIKQLESQLRQIIFVLNPRQNGTLPSNTVVNPRNEGGGVSHCLSISTRSGKVLEESKIPMYVVDERLIAVEKTKRVMTKW</sequence>
<evidence type="ECO:0000313" key="2">
    <source>
        <dbReference type="EMBL" id="KAK4370245.1"/>
    </source>
</evidence>